<accession>A0AAV3B5Q7</accession>
<organism evidence="2 3">
    <name type="scientific">Pyxicephalus adspersus</name>
    <name type="common">African bullfrog</name>
    <dbReference type="NCBI Taxonomy" id="30357"/>
    <lineage>
        <taxon>Eukaryota</taxon>
        <taxon>Metazoa</taxon>
        <taxon>Chordata</taxon>
        <taxon>Craniata</taxon>
        <taxon>Vertebrata</taxon>
        <taxon>Euteleostomi</taxon>
        <taxon>Amphibia</taxon>
        <taxon>Batrachia</taxon>
        <taxon>Anura</taxon>
        <taxon>Neobatrachia</taxon>
        <taxon>Ranoidea</taxon>
        <taxon>Pyxicephalidae</taxon>
        <taxon>Pyxicephalinae</taxon>
        <taxon>Pyxicephalus</taxon>
    </lineage>
</organism>
<gene>
    <name evidence="2" type="ORF">GDO54_000677</name>
</gene>
<evidence type="ECO:0000256" key="1">
    <source>
        <dbReference type="SAM" id="MobiDB-lite"/>
    </source>
</evidence>
<sequence>MKMYNYRGQTAGHICLECDRKLHFDAGNRMGKGYQGTPLTDLSAWCHHFEDSSADRKSQTGSGAAGCPLIGRNGPHQDKSTK</sequence>
<reference evidence="2" key="1">
    <citation type="thesis" date="2020" institute="ProQuest LLC" country="789 East Eisenhower Parkway, Ann Arbor, MI, USA">
        <title>Comparative Genomics and Chromosome Evolution.</title>
        <authorList>
            <person name="Mudd A.B."/>
        </authorList>
    </citation>
    <scope>NUCLEOTIDE SEQUENCE</scope>
    <source>
        <strain evidence="2">1538</strain>
        <tissue evidence="2">Blood</tissue>
    </source>
</reference>
<evidence type="ECO:0000313" key="2">
    <source>
        <dbReference type="EMBL" id="DBA32931.1"/>
    </source>
</evidence>
<dbReference type="AlphaFoldDB" id="A0AAV3B5Q7"/>
<name>A0AAV3B5Q7_PYXAD</name>
<comment type="caution">
    <text evidence="2">The sequence shown here is derived from an EMBL/GenBank/DDBJ whole genome shotgun (WGS) entry which is preliminary data.</text>
</comment>
<dbReference type="EMBL" id="DYDO01000001">
    <property type="protein sequence ID" value="DBA32931.1"/>
    <property type="molecule type" value="Genomic_DNA"/>
</dbReference>
<proteinExistence type="predicted"/>
<evidence type="ECO:0000313" key="3">
    <source>
        <dbReference type="Proteomes" id="UP001181693"/>
    </source>
</evidence>
<dbReference type="Proteomes" id="UP001181693">
    <property type="component" value="Unassembled WGS sequence"/>
</dbReference>
<keyword evidence="3" id="KW-1185">Reference proteome</keyword>
<protein>
    <submittedName>
        <fullName evidence="2">Uncharacterized protein</fullName>
    </submittedName>
</protein>
<feature type="region of interest" description="Disordered" evidence="1">
    <location>
        <begin position="53"/>
        <end position="82"/>
    </location>
</feature>